<dbReference type="InterPro" id="IPR004655">
    <property type="entry name" value="FabH"/>
</dbReference>
<accession>A0ABS1NBV2</accession>
<evidence type="ECO:0000259" key="11">
    <source>
        <dbReference type="Pfam" id="PF08545"/>
    </source>
</evidence>
<comment type="function">
    <text evidence="9">Catalyzes the condensation reaction of fatty acid synthesis by the addition to an acyl acceptor of two carbons from malonyl-ACP. Catalyzes the first condensation reaction which initiates fatty acid synthesis and may therefore play a role in governing the total rate of fatty acid production. Possesses both acetoacetyl-ACP synthase and acetyl transacylase activities. Its substrate specificity determines the biosynthesis of branched-chain and/or straight-chain of fatty acids.</text>
</comment>
<gene>
    <name evidence="9" type="primary">fabH</name>
    <name evidence="12" type="ORF">JK363_12245</name>
</gene>
<keyword evidence="7 9" id="KW-0275">Fatty acid biosynthesis</keyword>
<comment type="similarity">
    <text evidence="1 9">Belongs to the thiolase-like superfamily. FabH family.</text>
</comment>
<reference evidence="12 13" key="1">
    <citation type="submission" date="2021-01" db="EMBL/GenBank/DDBJ databases">
        <title>WGS of actinomycetes isolated from Thailand.</title>
        <authorList>
            <person name="Thawai C."/>
        </authorList>
    </citation>
    <scope>NUCLEOTIDE SEQUENCE [LARGE SCALE GENOMIC DNA]</scope>
    <source>
        <strain evidence="12 13">CA1R205</strain>
    </source>
</reference>
<name>A0ABS1NBV2_9ACTN</name>
<organism evidence="12 13">
    <name type="scientific">Streptomyces coffeae</name>
    <dbReference type="NCBI Taxonomy" id="621382"/>
    <lineage>
        <taxon>Bacteria</taxon>
        <taxon>Bacillati</taxon>
        <taxon>Actinomycetota</taxon>
        <taxon>Actinomycetes</taxon>
        <taxon>Kitasatosporales</taxon>
        <taxon>Streptomycetaceae</taxon>
        <taxon>Streptomyces</taxon>
    </lineage>
</organism>
<keyword evidence="5 9" id="KW-0276">Fatty acid metabolism</keyword>
<dbReference type="InterPro" id="IPR013751">
    <property type="entry name" value="ACP_syn_III_N"/>
</dbReference>
<feature type="active site" evidence="9">
    <location>
        <position position="122"/>
    </location>
</feature>
<comment type="subunit">
    <text evidence="9">Homodimer.</text>
</comment>
<dbReference type="Gene3D" id="3.40.47.10">
    <property type="match status" value="2"/>
</dbReference>
<dbReference type="EC" id="2.3.1.180" evidence="9"/>
<evidence type="ECO:0000256" key="2">
    <source>
        <dbReference type="ARBA" id="ARBA00022490"/>
    </source>
</evidence>
<evidence type="ECO:0000256" key="6">
    <source>
        <dbReference type="ARBA" id="ARBA00023098"/>
    </source>
</evidence>
<dbReference type="RefSeq" id="WP_201874714.1">
    <property type="nucleotide sequence ID" value="NZ_JAERRF010000006.1"/>
</dbReference>
<keyword evidence="3 9" id="KW-0444">Lipid biosynthesis</keyword>
<dbReference type="NCBIfam" id="TIGR00747">
    <property type="entry name" value="fabH"/>
    <property type="match status" value="1"/>
</dbReference>
<evidence type="ECO:0000256" key="8">
    <source>
        <dbReference type="ARBA" id="ARBA00023315"/>
    </source>
</evidence>
<evidence type="ECO:0000256" key="5">
    <source>
        <dbReference type="ARBA" id="ARBA00022832"/>
    </source>
</evidence>
<dbReference type="HAMAP" id="MF_01815">
    <property type="entry name" value="FabH"/>
    <property type="match status" value="1"/>
</dbReference>
<dbReference type="NCBIfam" id="NF006829">
    <property type="entry name" value="PRK09352.1"/>
    <property type="match status" value="1"/>
</dbReference>
<evidence type="ECO:0000256" key="3">
    <source>
        <dbReference type="ARBA" id="ARBA00022516"/>
    </source>
</evidence>
<evidence type="ECO:0000313" key="13">
    <source>
        <dbReference type="Proteomes" id="UP000634229"/>
    </source>
</evidence>
<dbReference type="Proteomes" id="UP000634229">
    <property type="component" value="Unassembled WGS sequence"/>
</dbReference>
<evidence type="ECO:0000256" key="9">
    <source>
        <dbReference type="HAMAP-Rule" id="MF_01815"/>
    </source>
</evidence>
<evidence type="ECO:0000256" key="7">
    <source>
        <dbReference type="ARBA" id="ARBA00023160"/>
    </source>
</evidence>
<evidence type="ECO:0000256" key="1">
    <source>
        <dbReference type="ARBA" id="ARBA00008642"/>
    </source>
</evidence>
<keyword evidence="4 9" id="KW-0808">Transferase</keyword>
<dbReference type="EMBL" id="JAERRF010000006">
    <property type="protein sequence ID" value="MBL1097434.1"/>
    <property type="molecule type" value="Genomic_DNA"/>
</dbReference>
<evidence type="ECO:0000259" key="10">
    <source>
        <dbReference type="Pfam" id="PF08541"/>
    </source>
</evidence>
<comment type="catalytic activity">
    <reaction evidence="9">
        <text>malonyl-[ACP] + acetyl-CoA + H(+) = 3-oxobutanoyl-[ACP] + CO2 + CoA</text>
        <dbReference type="Rhea" id="RHEA:12080"/>
        <dbReference type="Rhea" id="RHEA-COMP:9623"/>
        <dbReference type="Rhea" id="RHEA-COMP:9625"/>
        <dbReference type="ChEBI" id="CHEBI:15378"/>
        <dbReference type="ChEBI" id="CHEBI:16526"/>
        <dbReference type="ChEBI" id="CHEBI:57287"/>
        <dbReference type="ChEBI" id="CHEBI:57288"/>
        <dbReference type="ChEBI" id="CHEBI:78449"/>
        <dbReference type="ChEBI" id="CHEBI:78450"/>
        <dbReference type="EC" id="2.3.1.180"/>
    </reaction>
</comment>
<dbReference type="InterPro" id="IPR016039">
    <property type="entry name" value="Thiolase-like"/>
</dbReference>
<comment type="domain">
    <text evidence="9">The last Arg residue of the ACP-binding site is essential for the weak association between ACP/AcpP and FabH.</text>
</comment>
<keyword evidence="2 9" id="KW-0963">Cytoplasm</keyword>
<keyword evidence="9" id="KW-0511">Multifunctional enzyme</keyword>
<evidence type="ECO:0000256" key="4">
    <source>
        <dbReference type="ARBA" id="ARBA00022679"/>
    </source>
</evidence>
<dbReference type="SUPFAM" id="SSF53901">
    <property type="entry name" value="Thiolase-like"/>
    <property type="match status" value="1"/>
</dbReference>
<sequence length="332" mass="34597">MKARITPSMGAPHARILGVGAYRPRHAMTNEELCHRVDSSDEWIRTRTGITTRRWAGHDESIADMAVPAAGKALAASGVPADALDCVIVATFTHLRQTPAVAAEVAHRLGTHAAAFDVSAGCAGFVHGLSLAADAVRSRGGHVLVIGAERMTDLLDLEDRSTAVIFGDGAGAVVVGPSRTPAIGPMVWGADGSQAEAISQTVSWDALRSNRDQRWPALQQQGQKVFRWAVYEVSKVAERALAAAGVSPADLDAFIPHQANTRIIDAMAKRLGLPESTVIARDIVTTGNTSGASIPLAMEALMSSDATSPGDLALLVGYGAGLSYAATVVALP</sequence>
<proteinExistence type="inferred from homology"/>
<evidence type="ECO:0000313" key="12">
    <source>
        <dbReference type="EMBL" id="MBL1097434.1"/>
    </source>
</evidence>
<dbReference type="PANTHER" id="PTHR34069">
    <property type="entry name" value="3-OXOACYL-[ACYL-CARRIER-PROTEIN] SYNTHASE 3"/>
    <property type="match status" value="1"/>
</dbReference>
<feature type="active site" evidence="9">
    <location>
        <position position="288"/>
    </location>
</feature>
<keyword evidence="13" id="KW-1185">Reference proteome</keyword>
<dbReference type="CDD" id="cd00830">
    <property type="entry name" value="KAS_III"/>
    <property type="match status" value="1"/>
</dbReference>
<dbReference type="InterPro" id="IPR013747">
    <property type="entry name" value="ACP_syn_III_C"/>
</dbReference>
<keyword evidence="6 9" id="KW-0443">Lipid metabolism</keyword>
<keyword evidence="8 9" id="KW-0012">Acyltransferase</keyword>
<comment type="subcellular location">
    <subcellularLocation>
        <location evidence="9">Cytoplasm</location>
    </subcellularLocation>
</comment>
<feature type="domain" description="Beta-ketoacyl-[acyl-carrier-protein] synthase III C-terminal" evidence="10">
    <location>
        <begin position="241"/>
        <end position="329"/>
    </location>
</feature>
<feature type="active site" evidence="9">
    <location>
        <position position="257"/>
    </location>
</feature>
<comment type="caution">
    <text evidence="12">The sequence shown here is derived from an EMBL/GenBank/DDBJ whole genome shotgun (WGS) entry which is preliminary data.</text>
</comment>
<dbReference type="Pfam" id="PF08545">
    <property type="entry name" value="ACP_syn_III"/>
    <property type="match status" value="1"/>
</dbReference>
<feature type="domain" description="Beta-ketoacyl-[acyl-carrier-protein] synthase III N-terminal" evidence="11">
    <location>
        <begin position="116"/>
        <end position="192"/>
    </location>
</feature>
<comment type="pathway">
    <text evidence="9">Lipid metabolism; fatty acid biosynthesis.</text>
</comment>
<feature type="region of interest" description="ACP-binding" evidence="9">
    <location>
        <begin position="258"/>
        <end position="262"/>
    </location>
</feature>
<dbReference type="PANTHER" id="PTHR34069:SF2">
    <property type="entry name" value="BETA-KETOACYL-[ACYL-CARRIER-PROTEIN] SYNTHASE III"/>
    <property type="match status" value="1"/>
</dbReference>
<protein>
    <recommendedName>
        <fullName evidence="9">Beta-ketoacyl-[acyl-carrier-protein] synthase III</fullName>
        <shortName evidence="9">Beta-ketoacyl-ACP synthase III</shortName>
        <shortName evidence="9">KAS III</shortName>
        <ecNumber evidence="9">2.3.1.180</ecNumber>
    </recommendedName>
    <alternativeName>
        <fullName evidence="9">3-oxoacyl-[acyl-carrier-protein] synthase 3</fullName>
    </alternativeName>
    <alternativeName>
        <fullName evidence="9">3-oxoacyl-[acyl-carrier-protein] synthase III</fullName>
    </alternativeName>
</protein>
<dbReference type="Pfam" id="PF08541">
    <property type="entry name" value="ACP_syn_III_C"/>
    <property type="match status" value="1"/>
</dbReference>